<keyword evidence="2" id="KW-1185">Reference proteome</keyword>
<dbReference type="Proteomes" id="UP000799755">
    <property type="component" value="Unassembled WGS sequence"/>
</dbReference>
<evidence type="ECO:0000313" key="1">
    <source>
        <dbReference type="EMBL" id="KAF2465992.1"/>
    </source>
</evidence>
<name>A0ACB6QGI1_9PLEO</name>
<protein>
    <submittedName>
        <fullName evidence="1">Uncharacterized protein</fullName>
    </submittedName>
</protein>
<comment type="caution">
    <text evidence="1">The sequence shown here is derived from an EMBL/GenBank/DDBJ whole genome shotgun (WGS) entry which is preliminary data.</text>
</comment>
<reference evidence="1" key="1">
    <citation type="journal article" date="2020" name="Stud. Mycol.">
        <title>101 Dothideomycetes genomes: a test case for predicting lifestyles and emergence of pathogens.</title>
        <authorList>
            <person name="Haridas S."/>
            <person name="Albert R."/>
            <person name="Binder M."/>
            <person name="Bloem J."/>
            <person name="Labutti K."/>
            <person name="Salamov A."/>
            <person name="Andreopoulos B."/>
            <person name="Baker S."/>
            <person name="Barry K."/>
            <person name="Bills G."/>
            <person name="Bluhm B."/>
            <person name="Cannon C."/>
            <person name="Castanera R."/>
            <person name="Culley D."/>
            <person name="Daum C."/>
            <person name="Ezra D."/>
            <person name="Gonzalez J."/>
            <person name="Henrissat B."/>
            <person name="Kuo A."/>
            <person name="Liang C."/>
            <person name="Lipzen A."/>
            <person name="Lutzoni F."/>
            <person name="Magnuson J."/>
            <person name="Mondo S."/>
            <person name="Nolan M."/>
            <person name="Ohm R."/>
            <person name="Pangilinan J."/>
            <person name="Park H.-J."/>
            <person name="Ramirez L."/>
            <person name="Alfaro M."/>
            <person name="Sun H."/>
            <person name="Tritt A."/>
            <person name="Yoshinaga Y."/>
            <person name="Zwiers L.-H."/>
            <person name="Turgeon B."/>
            <person name="Goodwin S."/>
            <person name="Spatafora J."/>
            <person name="Crous P."/>
            <person name="Grigoriev I."/>
        </authorList>
    </citation>
    <scope>NUCLEOTIDE SEQUENCE</scope>
    <source>
        <strain evidence="1">ATCC 200398</strain>
    </source>
</reference>
<accession>A0ACB6QGI1</accession>
<sequence>MRLFCFLSSWAPPPKIRRYPLLYGGLDLHTFRWKNPTPHCDSYSPLLREIRRFDDLWSCHLDEHLDWAGLETVWAPNGIEIPSFWVSTVHLWPPEVCLGHMHFAFSQSFPVRALFVFHEPLSSRFTIVARANGERAEKDIFRDCLSGESLRDARNKEKMETDILATSICGAMIIYRNSKPMFQGLSIFPFTTQPCNHSPLLTSTIGSNEAQLTLFKMNLQAIPHTIPIRRVVSLRMVLLKNCKSRYLDFLSSHRPTKFTLNNNRENQSSAKHNQRSFLVSRKTLVLLDITSDSCNKVKMLIPVIIEVLTGGIYTVTAGPWSAYRIEVVNVDNMKPANGLRLWQDSAYAKMDEERREHRTRYACVFDYLNIFRATIRVFTRVEGVLLDNIFKSMEGKVLGLGKVLPISSEGILRASGGCSSGKTCYRKTQHSDAYPGVYENKSIFRWIFLYLLYQTKPSLEVTYKTRTKLPSNIINTSSSKVATKTSL</sequence>
<dbReference type="EMBL" id="MU003527">
    <property type="protein sequence ID" value="KAF2465992.1"/>
    <property type="molecule type" value="Genomic_DNA"/>
</dbReference>
<gene>
    <name evidence="1" type="ORF">BDR25DRAFT_360147</name>
</gene>
<evidence type="ECO:0000313" key="2">
    <source>
        <dbReference type="Proteomes" id="UP000799755"/>
    </source>
</evidence>
<proteinExistence type="predicted"/>
<organism evidence="1 2">
    <name type="scientific">Lindgomyces ingoldianus</name>
    <dbReference type="NCBI Taxonomy" id="673940"/>
    <lineage>
        <taxon>Eukaryota</taxon>
        <taxon>Fungi</taxon>
        <taxon>Dikarya</taxon>
        <taxon>Ascomycota</taxon>
        <taxon>Pezizomycotina</taxon>
        <taxon>Dothideomycetes</taxon>
        <taxon>Pleosporomycetidae</taxon>
        <taxon>Pleosporales</taxon>
        <taxon>Lindgomycetaceae</taxon>
        <taxon>Lindgomyces</taxon>
    </lineage>
</organism>